<sequence>MLHEIQQLDTQIFLSLNGAHAPWADTLMYWVTERNTWIPMYALLIIWLVWQYKQQAAGMIGALILTIIIADQTASSLLKPWVERLRPCHVAYLQDKIHLVVEGCGGTYGFASSHAANSFGLATALWLLCGTVVPTVKRPNKYLLWFFPWAALVSYSRVYVGVHYPLDIIAGAIIGVGAAFAAVKIVSFLLARFAKK</sequence>
<keyword evidence="4" id="KW-1185">Reference proteome</keyword>
<comment type="caution">
    <text evidence="3">The sequence shown here is derived from an EMBL/GenBank/DDBJ whole genome shotgun (WGS) entry which is preliminary data.</text>
</comment>
<dbReference type="PANTHER" id="PTHR14969">
    <property type="entry name" value="SPHINGOSINE-1-PHOSPHATE PHOSPHOHYDROLASE"/>
    <property type="match status" value="1"/>
</dbReference>
<name>A0A7W5ZGD3_9BACT</name>
<dbReference type="Proteomes" id="UP000541352">
    <property type="component" value="Unassembled WGS sequence"/>
</dbReference>
<dbReference type="RefSeq" id="WP_183971114.1">
    <property type="nucleotide sequence ID" value="NZ_JACIBY010000001.1"/>
</dbReference>
<dbReference type="EMBL" id="JACIBY010000001">
    <property type="protein sequence ID" value="MBB3836349.1"/>
    <property type="molecule type" value="Genomic_DNA"/>
</dbReference>
<feature type="domain" description="Phosphatidic acid phosphatase type 2/haloperoxidase" evidence="2">
    <location>
        <begin position="59"/>
        <end position="183"/>
    </location>
</feature>
<keyword evidence="1" id="KW-0472">Membrane</keyword>
<evidence type="ECO:0000313" key="4">
    <source>
        <dbReference type="Proteomes" id="UP000541352"/>
    </source>
</evidence>
<organism evidence="3 4">
    <name type="scientific">Runella defluvii</name>
    <dbReference type="NCBI Taxonomy" id="370973"/>
    <lineage>
        <taxon>Bacteria</taxon>
        <taxon>Pseudomonadati</taxon>
        <taxon>Bacteroidota</taxon>
        <taxon>Cytophagia</taxon>
        <taxon>Cytophagales</taxon>
        <taxon>Spirosomataceae</taxon>
        <taxon>Runella</taxon>
    </lineage>
</organism>
<dbReference type="Pfam" id="PF01569">
    <property type="entry name" value="PAP2"/>
    <property type="match status" value="1"/>
</dbReference>
<accession>A0A7W5ZGD3</accession>
<dbReference type="InterPro" id="IPR000326">
    <property type="entry name" value="PAP2/HPO"/>
</dbReference>
<proteinExistence type="predicted"/>
<evidence type="ECO:0000259" key="2">
    <source>
        <dbReference type="SMART" id="SM00014"/>
    </source>
</evidence>
<dbReference type="GO" id="GO:0050380">
    <property type="term" value="F:undecaprenyl-diphosphatase activity"/>
    <property type="evidence" value="ECO:0007669"/>
    <property type="project" value="UniProtKB-EC"/>
</dbReference>
<keyword evidence="3" id="KW-0378">Hydrolase</keyword>
<dbReference type="PANTHER" id="PTHR14969:SF13">
    <property type="entry name" value="AT30094P"/>
    <property type="match status" value="1"/>
</dbReference>
<keyword evidence="1" id="KW-0812">Transmembrane</keyword>
<dbReference type="AlphaFoldDB" id="A0A7W5ZGD3"/>
<keyword evidence="1" id="KW-1133">Transmembrane helix</keyword>
<protein>
    <submittedName>
        <fullName evidence="3">Undecaprenyl-diphosphatase</fullName>
        <ecNumber evidence="3">3.6.1.27</ecNumber>
    </submittedName>
</protein>
<dbReference type="CDD" id="cd03395">
    <property type="entry name" value="PAP2_like_4"/>
    <property type="match status" value="1"/>
</dbReference>
<feature type="transmembrane region" description="Helical" evidence="1">
    <location>
        <begin position="168"/>
        <end position="191"/>
    </location>
</feature>
<feature type="transmembrane region" description="Helical" evidence="1">
    <location>
        <begin position="36"/>
        <end position="52"/>
    </location>
</feature>
<evidence type="ECO:0000313" key="3">
    <source>
        <dbReference type="EMBL" id="MBB3836349.1"/>
    </source>
</evidence>
<evidence type="ECO:0000256" key="1">
    <source>
        <dbReference type="SAM" id="Phobius"/>
    </source>
</evidence>
<feature type="transmembrane region" description="Helical" evidence="1">
    <location>
        <begin position="143"/>
        <end position="162"/>
    </location>
</feature>
<dbReference type="EC" id="3.6.1.27" evidence="3"/>
<feature type="transmembrane region" description="Helical" evidence="1">
    <location>
        <begin position="59"/>
        <end position="78"/>
    </location>
</feature>
<dbReference type="Gene3D" id="1.20.144.10">
    <property type="entry name" value="Phosphatidic acid phosphatase type 2/haloperoxidase"/>
    <property type="match status" value="1"/>
</dbReference>
<reference evidence="3 4" key="1">
    <citation type="submission" date="2020-08" db="EMBL/GenBank/DDBJ databases">
        <title>Genomic Encyclopedia of Type Strains, Phase IV (KMG-IV): sequencing the most valuable type-strain genomes for metagenomic binning, comparative biology and taxonomic classification.</title>
        <authorList>
            <person name="Goeker M."/>
        </authorList>
    </citation>
    <scope>NUCLEOTIDE SEQUENCE [LARGE SCALE GENOMIC DNA]</scope>
    <source>
        <strain evidence="3 4">DSM 17976</strain>
    </source>
</reference>
<dbReference type="SMART" id="SM00014">
    <property type="entry name" value="acidPPc"/>
    <property type="match status" value="1"/>
</dbReference>
<dbReference type="SUPFAM" id="SSF48317">
    <property type="entry name" value="Acid phosphatase/Vanadium-dependent haloperoxidase"/>
    <property type="match status" value="1"/>
</dbReference>
<feature type="transmembrane region" description="Helical" evidence="1">
    <location>
        <begin position="118"/>
        <end position="136"/>
    </location>
</feature>
<dbReference type="InterPro" id="IPR036938">
    <property type="entry name" value="PAP2/HPO_sf"/>
</dbReference>
<gene>
    <name evidence="3" type="ORF">FHS57_000331</name>
</gene>